<dbReference type="OrthoDB" id="2425329at2759"/>
<keyword evidence="3" id="KW-1185">Reference proteome</keyword>
<sequence>MPSNNLISLTSVSNLRLEQFRTQHELAKNFYDDHEFCPIFHVEEISEHRERIQKRTSPYLSPNSSVSSSYYVTSKQQQHYYQQTHSKSNSTSTTNVIATRAIPIIDPSNMTPVTVPMHQQCSQKVNTSSPMAQWAAYKNTISPMSTSPSSVHSSLSSSSSHSSNISSSSSSSHSGSGSCSTNTAEYYQNYYFGNSNNCGNYQHQVIPPTVIRAIPIIDPTTKQVFRQQQHIHHHHQQQQTIPSWVL</sequence>
<accession>A0A8H7V3H4</accession>
<evidence type="ECO:0000313" key="3">
    <source>
        <dbReference type="Proteomes" id="UP000650833"/>
    </source>
</evidence>
<name>A0A8H7V3H4_9FUNG</name>
<feature type="region of interest" description="Disordered" evidence="1">
    <location>
        <begin position="145"/>
        <end position="178"/>
    </location>
</feature>
<dbReference type="Proteomes" id="UP000650833">
    <property type="component" value="Unassembled WGS sequence"/>
</dbReference>
<evidence type="ECO:0000313" key="2">
    <source>
        <dbReference type="EMBL" id="KAG2208806.1"/>
    </source>
</evidence>
<dbReference type="EMBL" id="JAEPRC010000107">
    <property type="protein sequence ID" value="KAG2208806.1"/>
    <property type="molecule type" value="Genomic_DNA"/>
</dbReference>
<gene>
    <name evidence="2" type="ORF">INT46_003014</name>
</gene>
<reference evidence="2" key="1">
    <citation type="submission" date="2020-12" db="EMBL/GenBank/DDBJ databases">
        <title>Metabolic potential, ecology and presence of endohyphal bacteria is reflected in genomic diversity of Mucoromycotina.</title>
        <authorList>
            <person name="Muszewska A."/>
            <person name="Okrasinska A."/>
            <person name="Steczkiewicz K."/>
            <person name="Drgas O."/>
            <person name="Orlowska M."/>
            <person name="Perlinska-Lenart U."/>
            <person name="Aleksandrzak-Piekarczyk T."/>
            <person name="Szatraj K."/>
            <person name="Zielenkiewicz U."/>
            <person name="Pilsyk S."/>
            <person name="Malc E."/>
            <person name="Mieczkowski P."/>
            <person name="Kruszewska J.S."/>
            <person name="Biernat P."/>
            <person name="Pawlowska J."/>
        </authorList>
    </citation>
    <scope>NUCLEOTIDE SEQUENCE</scope>
    <source>
        <strain evidence="2">CBS 226.32</strain>
    </source>
</reference>
<organism evidence="2 3">
    <name type="scientific">Mucor plumbeus</name>
    <dbReference type="NCBI Taxonomy" id="97098"/>
    <lineage>
        <taxon>Eukaryota</taxon>
        <taxon>Fungi</taxon>
        <taxon>Fungi incertae sedis</taxon>
        <taxon>Mucoromycota</taxon>
        <taxon>Mucoromycotina</taxon>
        <taxon>Mucoromycetes</taxon>
        <taxon>Mucorales</taxon>
        <taxon>Mucorineae</taxon>
        <taxon>Mucoraceae</taxon>
        <taxon>Mucor</taxon>
    </lineage>
</organism>
<proteinExistence type="predicted"/>
<evidence type="ECO:0000256" key="1">
    <source>
        <dbReference type="SAM" id="MobiDB-lite"/>
    </source>
</evidence>
<protein>
    <submittedName>
        <fullName evidence="2">Uncharacterized protein</fullName>
    </submittedName>
</protein>
<dbReference type="AlphaFoldDB" id="A0A8H7V3H4"/>
<comment type="caution">
    <text evidence="2">The sequence shown here is derived from an EMBL/GenBank/DDBJ whole genome shotgun (WGS) entry which is preliminary data.</text>
</comment>